<dbReference type="OrthoDB" id="9793685at2"/>
<feature type="region of interest" description="Disordered" evidence="1">
    <location>
        <begin position="1"/>
        <end position="42"/>
    </location>
</feature>
<evidence type="ECO:0000256" key="1">
    <source>
        <dbReference type="SAM" id="MobiDB-lite"/>
    </source>
</evidence>
<protein>
    <recommendedName>
        <fullName evidence="2">YHS domain-containing protein</fullName>
    </recommendedName>
</protein>
<evidence type="ECO:0000313" key="3">
    <source>
        <dbReference type="EMBL" id="ALA59253.1"/>
    </source>
</evidence>
<dbReference type="InterPro" id="IPR012348">
    <property type="entry name" value="RNR-like"/>
</dbReference>
<dbReference type="Proteomes" id="UP000069205">
    <property type="component" value="Chromosome"/>
</dbReference>
<dbReference type="EMBL" id="CP011801">
    <property type="protein sequence ID" value="ALA59253.1"/>
    <property type="molecule type" value="Genomic_DNA"/>
</dbReference>
<dbReference type="SUPFAM" id="SSF47240">
    <property type="entry name" value="Ferritin-like"/>
    <property type="match status" value="1"/>
</dbReference>
<dbReference type="RefSeq" id="WP_053380307.1">
    <property type="nucleotide sequence ID" value="NZ_CP011801.1"/>
</dbReference>
<dbReference type="Pfam" id="PF04945">
    <property type="entry name" value="YHS"/>
    <property type="match status" value="1"/>
</dbReference>
<proteinExistence type="predicted"/>
<keyword evidence="4" id="KW-1185">Reference proteome</keyword>
<name>A0A0K2GE77_NITMO</name>
<dbReference type="STRING" id="42253.NITMOv2_2845"/>
<dbReference type="AlphaFoldDB" id="A0A0K2GE77"/>
<dbReference type="Gene3D" id="1.10.620.20">
    <property type="entry name" value="Ribonucleotide Reductase, subunit A"/>
    <property type="match status" value="1"/>
</dbReference>
<dbReference type="InterPro" id="IPR009078">
    <property type="entry name" value="Ferritin-like_SF"/>
</dbReference>
<dbReference type="PATRIC" id="fig|42253.5.peg.2813"/>
<dbReference type="InterPro" id="IPR007029">
    <property type="entry name" value="YHS_dom"/>
</dbReference>
<reference evidence="3 4" key="1">
    <citation type="journal article" date="2015" name="Proc. Natl. Acad. Sci. U.S.A.">
        <title>Expanded metabolic versatility of ubiquitous nitrite-oxidizing bacteria from the genus Nitrospira.</title>
        <authorList>
            <person name="Koch H."/>
            <person name="Lucker S."/>
            <person name="Albertsen M."/>
            <person name="Kitzinger K."/>
            <person name="Herbold C."/>
            <person name="Spieck E."/>
            <person name="Nielsen P.H."/>
            <person name="Wagner M."/>
            <person name="Daims H."/>
        </authorList>
    </citation>
    <scope>NUCLEOTIDE SEQUENCE [LARGE SCALE GENOMIC DNA]</scope>
    <source>
        <strain evidence="3 4">NSP M-1</strain>
    </source>
</reference>
<evidence type="ECO:0000259" key="2">
    <source>
        <dbReference type="Pfam" id="PF04945"/>
    </source>
</evidence>
<dbReference type="KEGG" id="nmv:NITMOv2_2845"/>
<accession>A0A0K2GE77</accession>
<feature type="domain" description="YHS" evidence="2">
    <location>
        <begin position="44"/>
        <end position="91"/>
    </location>
</feature>
<evidence type="ECO:0000313" key="4">
    <source>
        <dbReference type="Proteomes" id="UP000069205"/>
    </source>
</evidence>
<gene>
    <name evidence="3" type="ORF">NITMOv2_2845</name>
</gene>
<sequence>MQTARQPGDNLITEEAASHLPLHASQADQSRATGEKQTDTEATVNDVVCGMALKPEEAAATREYRGITYYFCAPRCKEQFEREPERYASKWIKEVRGRPS</sequence>
<dbReference type="GO" id="GO:0016491">
    <property type="term" value="F:oxidoreductase activity"/>
    <property type="evidence" value="ECO:0007669"/>
    <property type="project" value="InterPro"/>
</dbReference>
<organism evidence="3 4">
    <name type="scientific">Nitrospira moscoviensis</name>
    <dbReference type="NCBI Taxonomy" id="42253"/>
    <lineage>
        <taxon>Bacteria</taxon>
        <taxon>Pseudomonadati</taxon>
        <taxon>Nitrospirota</taxon>
        <taxon>Nitrospiria</taxon>
        <taxon>Nitrospirales</taxon>
        <taxon>Nitrospiraceae</taxon>
        <taxon>Nitrospira</taxon>
    </lineage>
</organism>